<feature type="domain" description="Response regulatory" evidence="5">
    <location>
        <begin position="11"/>
        <end position="124"/>
    </location>
</feature>
<dbReference type="Proteomes" id="UP000269198">
    <property type="component" value="Unassembled WGS sequence"/>
</dbReference>
<evidence type="ECO:0000259" key="5">
    <source>
        <dbReference type="PROSITE" id="PS50110"/>
    </source>
</evidence>
<dbReference type="SMART" id="SM00448">
    <property type="entry name" value="REC"/>
    <property type="match status" value="1"/>
</dbReference>
<dbReference type="Pfam" id="PF00196">
    <property type="entry name" value="GerE"/>
    <property type="match status" value="1"/>
</dbReference>
<feature type="domain" description="HTH luxR-type" evidence="4">
    <location>
        <begin position="155"/>
        <end position="220"/>
    </location>
</feature>
<dbReference type="PANTHER" id="PTHR43214">
    <property type="entry name" value="TWO-COMPONENT RESPONSE REGULATOR"/>
    <property type="match status" value="1"/>
</dbReference>
<dbReference type="Pfam" id="PF00072">
    <property type="entry name" value="Response_reg"/>
    <property type="match status" value="1"/>
</dbReference>
<proteinExistence type="predicted"/>
<dbReference type="InterPro" id="IPR001789">
    <property type="entry name" value="Sig_transdc_resp-reg_receiver"/>
</dbReference>
<evidence type="ECO:0000259" key="4">
    <source>
        <dbReference type="PROSITE" id="PS50043"/>
    </source>
</evidence>
<dbReference type="PRINTS" id="PR00038">
    <property type="entry name" value="HTHLUXR"/>
</dbReference>
<evidence type="ECO:0000313" key="6">
    <source>
        <dbReference type="EMBL" id="RNL83490.1"/>
    </source>
</evidence>
<comment type="caution">
    <text evidence="6">The sequence shown here is derived from an EMBL/GenBank/DDBJ whole genome shotgun (WGS) entry which is preliminary data.</text>
</comment>
<dbReference type="GO" id="GO:0003677">
    <property type="term" value="F:DNA binding"/>
    <property type="evidence" value="ECO:0007669"/>
    <property type="project" value="UniProtKB-KW"/>
</dbReference>
<dbReference type="PROSITE" id="PS50043">
    <property type="entry name" value="HTH_LUXR_2"/>
    <property type="match status" value="1"/>
</dbReference>
<evidence type="ECO:0000313" key="7">
    <source>
        <dbReference type="Proteomes" id="UP000269198"/>
    </source>
</evidence>
<protein>
    <submittedName>
        <fullName evidence="6">DNA-binding response regulator</fullName>
    </submittedName>
</protein>
<dbReference type="SMART" id="SM00421">
    <property type="entry name" value="HTH_LUXR"/>
    <property type="match status" value="1"/>
</dbReference>
<gene>
    <name evidence="6" type="ORF">EFW17_15940</name>
</gene>
<dbReference type="InterPro" id="IPR039420">
    <property type="entry name" value="WalR-like"/>
</dbReference>
<dbReference type="AlphaFoldDB" id="A0A3N0E6U3"/>
<dbReference type="PROSITE" id="PS50110">
    <property type="entry name" value="RESPONSE_REGULATORY"/>
    <property type="match status" value="1"/>
</dbReference>
<sequence>MTSRTSDFPIRVLAADDNVVVRAGLVALLDAADNVSVVAEAGNGAEAIELAREHSPDVVLLDIRMPIMDGVNAVGELVTLSKVVMLTHTEDPDVINTALQRGASGYLVHGHFTLAELSRALEEVVGGSGTPLSPVAASAVLESMRSAPQSATTPAHSDDLGLSERESDVMEAVAQGLSNDEIASTLFLSEKTVKNYLNRIFRKLQVSHRAAAIARWNGHASPHPPPPP</sequence>
<dbReference type="OrthoDB" id="4172435at2"/>
<dbReference type="SUPFAM" id="SSF52172">
    <property type="entry name" value="CheY-like"/>
    <property type="match status" value="1"/>
</dbReference>
<dbReference type="RefSeq" id="WP_123202197.1">
    <property type="nucleotide sequence ID" value="NZ_RJMB01000016.1"/>
</dbReference>
<dbReference type="PROSITE" id="PS00622">
    <property type="entry name" value="HTH_LUXR_1"/>
    <property type="match status" value="1"/>
</dbReference>
<dbReference type="GO" id="GO:0006355">
    <property type="term" value="P:regulation of DNA-templated transcription"/>
    <property type="evidence" value="ECO:0007669"/>
    <property type="project" value="InterPro"/>
</dbReference>
<evidence type="ECO:0000256" key="3">
    <source>
        <dbReference type="PROSITE-ProRule" id="PRU00169"/>
    </source>
</evidence>
<dbReference type="InterPro" id="IPR000792">
    <property type="entry name" value="Tscrpt_reg_LuxR_C"/>
</dbReference>
<evidence type="ECO:0000256" key="2">
    <source>
        <dbReference type="ARBA" id="ARBA00023125"/>
    </source>
</evidence>
<dbReference type="CDD" id="cd06170">
    <property type="entry name" value="LuxR_C_like"/>
    <property type="match status" value="1"/>
</dbReference>
<accession>A0A3N0E6U3</accession>
<keyword evidence="2 6" id="KW-0238">DNA-binding</keyword>
<keyword evidence="1 3" id="KW-0597">Phosphoprotein</keyword>
<organism evidence="6 7">
    <name type="scientific">Halostreptopolyspora alba</name>
    <dbReference type="NCBI Taxonomy" id="2487137"/>
    <lineage>
        <taxon>Bacteria</taxon>
        <taxon>Bacillati</taxon>
        <taxon>Actinomycetota</taxon>
        <taxon>Actinomycetes</taxon>
        <taxon>Streptosporangiales</taxon>
        <taxon>Nocardiopsidaceae</taxon>
        <taxon>Halostreptopolyspora</taxon>
    </lineage>
</organism>
<dbReference type="InterPro" id="IPR058245">
    <property type="entry name" value="NreC/VraR/RcsB-like_REC"/>
</dbReference>
<name>A0A3N0E6U3_9ACTN</name>
<evidence type="ECO:0000256" key="1">
    <source>
        <dbReference type="ARBA" id="ARBA00022553"/>
    </source>
</evidence>
<dbReference type="Gene3D" id="3.40.50.2300">
    <property type="match status" value="1"/>
</dbReference>
<dbReference type="GO" id="GO:0000160">
    <property type="term" value="P:phosphorelay signal transduction system"/>
    <property type="evidence" value="ECO:0007669"/>
    <property type="project" value="InterPro"/>
</dbReference>
<reference evidence="6 7" key="1">
    <citation type="submission" date="2018-11" db="EMBL/GenBank/DDBJ databases">
        <title>The genome draft of YIM 96095.</title>
        <authorList>
            <person name="Tang S.-K."/>
            <person name="Chunyu W.-X."/>
            <person name="Feng Y.-Z."/>
        </authorList>
    </citation>
    <scope>NUCLEOTIDE SEQUENCE [LARGE SCALE GENOMIC DNA]</scope>
    <source>
        <strain evidence="6 7">YIM 96095</strain>
    </source>
</reference>
<keyword evidence="7" id="KW-1185">Reference proteome</keyword>
<feature type="modified residue" description="4-aspartylphosphate" evidence="3">
    <location>
        <position position="62"/>
    </location>
</feature>
<dbReference type="CDD" id="cd17535">
    <property type="entry name" value="REC_NarL-like"/>
    <property type="match status" value="1"/>
</dbReference>
<dbReference type="InterPro" id="IPR011006">
    <property type="entry name" value="CheY-like_superfamily"/>
</dbReference>
<dbReference type="EMBL" id="RJMB01000016">
    <property type="protein sequence ID" value="RNL83490.1"/>
    <property type="molecule type" value="Genomic_DNA"/>
</dbReference>